<keyword evidence="2" id="KW-1185">Reference proteome</keyword>
<proteinExistence type="predicted"/>
<evidence type="ECO:0000313" key="3">
    <source>
        <dbReference type="RefSeq" id="XP_030757708.1"/>
    </source>
</evidence>
<protein>
    <submittedName>
        <fullName evidence="3">Uncharacterized protein LOC115883484</fullName>
    </submittedName>
</protein>
<name>A0A6J2Y1P4_SITOR</name>
<dbReference type="Pfam" id="PF26080">
    <property type="entry name" value="CUB_animal"/>
    <property type="match status" value="1"/>
</dbReference>
<dbReference type="GeneID" id="115883484"/>
<dbReference type="PANTHER" id="PTHR33236">
    <property type="entry name" value="INTRAFLAGELLAR TRANSPORT PROTEIN 122 FAMILY PROTEIN-RELATED"/>
    <property type="match status" value="1"/>
</dbReference>
<reference evidence="3" key="1">
    <citation type="submission" date="2025-08" db="UniProtKB">
        <authorList>
            <consortium name="RefSeq"/>
        </authorList>
    </citation>
    <scope>IDENTIFICATION</scope>
    <source>
        <tissue evidence="3">Gonads</tissue>
    </source>
</reference>
<sequence>MKKLSVRSRCSEKHKPFAQCKIDDSRTGILMEELKCKLTGGTPHKHYGFLFTCCNYENNCIKSTDKRSDYFDSINLNPAVTQCKYTIKLRNRNVCQVRLDFEELVLAGTTAVTLPSETNKQVYLCTTDELRVGPSFYGIPLLCGNNSNQHVYVHVNQSDDHVNAITLEINMANRLTTLNLLKPSWKIKFTQLECPLKKHRFDISKFSDIDEIANDFSLLAPQGVIQYFRGHSGEIRSFGYNDTTTSSYLSYPYSEYYAIGFHRPNYVCGIKFTPVYLNLYKDSTGCVHYLYIPELVYGDSSKNSVSSTGGVCSADTSTIFYSFVPGPFYIHFKAIGTTADTKPTQNQGFVIKYELITC</sequence>
<evidence type="ECO:0000313" key="2">
    <source>
        <dbReference type="Proteomes" id="UP000504635"/>
    </source>
</evidence>
<dbReference type="Proteomes" id="UP000504635">
    <property type="component" value="Unplaced"/>
</dbReference>
<dbReference type="RefSeq" id="XP_030757708.1">
    <property type="nucleotide sequence ID" value="XM_030901848.1"/>
</dbReference>
<dbReference type="OrthoDB" id="6378913at2759"/>
<organism evidence="2 3">
    <name type="scientific">Sitophilus oryzae</name>
    <name type="common">Rice weevil</name>
    <name type="synonym">Curculio oryzae</name>
    <dbReference type="NCBI Taxonomy" id="7048"/>
    <lineage>
        <taxon>Eukaryota</taxon>
        <taxon>Metazoa</taxon>
        <taxon>Ecdysozoa</taxon>
        <taxon>Arthropoda</taxon>
        <taxon>Hexapoda</taxon>
        <taxon>Insecta</taxon>
        <taxon>Pterygota</taxon>
        <taxon>Neoptera</taxon>
        <taxon>Endopterygota</taxon>
        <taxon>Coleoptera</taxon>
        <taxon>Polyphaga</taxon>
        <taxon>Cucujiformia</taxon>
        <taxon>Curculionidae</taxon>
        <taxon>Dryophthorinae</taxon>
        <taxon>Sitophilus</taxon>
    </lineage>
</organism>
<dbReference type="PANTHER" id="PTHR33236:SF12">
    <property type="entry name" value="CUB DOMAIN-CONTAINING PROTEIN-RELATED"/>
    <property type="match status" value="1"/>
</dbReference>
<dbReference type="AlphaFoldDB" id="A0A6J2Y1P4"/>
<accession>A0A6J2Y1P4</accession>
<dbReference type="KEGG" id="soy:115883484"/>
<evidence type="ECO:0000259" key="1">
    <source>
        <dbReference type="Pfam" id="PF26080"/>
    </source>
</evidence>
<feature type="domain" description="CUB" evidence="1">
    <location>
        <begin position="221"/>
        <end position="355"/>
    </location>
</feature>
<dbReference type="InParanoid" id="A0A6J2Y1P4"/>
<dbReference type="InterPro" id="IPR058698">
    <property type="entry name" value="CUB_metazoa"/>
</dbReference>
<gene>
    <name evidence="3" type="primary">LOC115883484</name>
</gene>